<proteinExistence type="predicted"/>
<keyword evidence="2" id="KW-1185">Reference proteome</keyword>
<dbReference type="OrthoDB" id="66620at2759"/>
<protein>
    <submittedName>
        <fullName evidence="1">Uncharacterized protein</fullName>
    </submittedName>
</protein>
<sequence>ENLSLQRPRSKSQVGEGLLSKPKLVLMDESTSGLDAANPIRLPPKGRTVPRSIGVLSPLIPTLKAMICQSYNYCSCILQR</sequence>
<accession>A0A1Q3C6R9</accession>
<comment type="caution">
    <text evidence="1">The sequence shown here is derived from an EMBL/GenBank/DDBJ whole genome shotgun (WGS) entry which is preliminary data.</text>
</comment>
<reference evidence="2" key="1">
    <citation type="submission" date="2016-04" db="EMBL/GenBank/DDBJ databases">
        <title>Cephalotus genome sequencing.</title>
        <authorList>
            <person name="Fukushima K."/>
            <person name="Hasebe M."/>
            <person name="Fang X."/>
        </authorList>
    </citation>
    <scope>NUCLEOTIDE SEQUENCE [LARGE SCALE GENOMIC DNA]</scope>
    <source>
        <strain evidence="2">cv. St1</strain>
    </source>
</reference>
<feature type="non-terminal residue" evidence="1">
    <location>
        <position position="1"/>
    </location>
</feature>
<gene>
    <name evidence="1" type="ORF">CFOL_v3_19462</name>
</gene>
<name>A0A1Q3C6R9_CEPFO</name>
<organism evidence="1 2">
    <name type="scientific">Cephalotus follicularis</name>
    <name type="common">Albany pitcher plant</name>
    <dbReference type="NCBI Taxonomy" id="3775"/>
    <lineage>
        <taxon>Eukaryota</taxon>
        <taxon>Viridiplantae</taxon>
        <taxon>Streptophyta</taxon>
        <taxon>Embryophyta</taxon>
        <taxon>Tracheophyta</taxon>
        <taxon>Spermatophyta</taxon>
        <taxon>Magnoliopsida</taxon>
        <taxon>eudicotyledons</taxon>
        <taxon>Gunneridae</taxon>
        <taxon>Pentapetalae</taxon>
        <taxon>rosids</taxon>
        <taxon>fabids</taxon>
        <taxon>Oxalidales</taxon>
        <taxon>Cephalotaceae</taxon>
        <taxon>Cephalotus</taxon>
    </lineage>
</organism>
<evidence type="ECO:0000313" key="1">
    <source>
        <dbReference type="EMBL" id="GAV75986.1"/>
    </source>
</evidence>
<dbReference type="AlphaFoldDB" id="A0A1Q3C6R9"/>
<dbReference type="Proteomes" id="UP000187406">
    <property type="component" value="Unassembled WGS sequence"/>
</dbReference>
<dbReference type="EMBL" id="BDDD01001437">
    <property type="protein sequence ID" value="GAV75986.1"/>
    <property type="molecule type" value="Genomic_DNA"/>
</dbReference>
<dbReference type="InParanoid" id="A0A1Q3C6R9"/>
<evidence type="ECO:0000313" key="2">
    <source>
        <dbReference type="Proteomes" id="UP000187406"/>
    </source>
</evidence>